<dbReference type="KEGG" id="kla:KLLA0_A10945g"/>
<evidence type="ECO:0000256" key="4">
    <source>
        <dbReference type="ARBA" id="ARBA00008654"/>
    </source>
</evidence>
<name>Q6CX63_KLULA</name>
<dbReference type="GO" id="GO:0045329">
    <property type="term" value="P:carnitine biosynthetic process"/>
    <property type="evidence" value="ECO:0007669"/>
    <property type="project" value="UniProtKB-UniPathway"/>
</dbReference>
<dbReference type="STRING" id="284590.Q6CX63"/>
<keyword evidence="7" id="KW-0223">Dioxygenase</keyword>
<evidence type="ECO:0000256" key="9">
    <source>
        <dbReference type="ARBA" id="ARBA00023004"/>
    </source>
</evidence>
<dbReference type="eggNOG" id="KOG3889">
    <property type="taxonomic scope" value="Eukaryota"/>
</dbReference>
<evidence type="ECO:0000256" key="1">
    <source>
        <dbReference type="ARBA" id="ARBA00001954"/>
    </source>
</evidence>
<dbReference type="InterPro" id="IPR012776">
    <property type="entry name" value="Trimethyllysine_dOase"/>
</dbReference>
<evidence type="ECO:0000256" key="7">
    <source>
        <dbReference type="ARBA" id="ARBA00022964"/>
    </source>
</evidence>
<dbReference type="InParanoid" id="Q6CX63"/>
<evidence type="ECO:0000313" key="11">
    <source>
        <dbReference type="EMBL" id="CAH03064.1"/>
    </source>
</evidence>
<evidence type="ECO:0000313" key="12">
    <source>
        <dbReference type="Proteomes" id="UP000000598"/>
    </source>
</evidence>
<dbReference type="EMBL" id="CR382121">
    <property type="protein sequence ID" value="CAH03064.1"/>
    <property type="molecule type" value="Genomic_DNA"/>
</dbReference>
<dbReference type="GO" id="GO:0005506">
    <property type="term" value="F:iron ion binding"/>
    <property type="evidence" value="ECO:0007669"/>
    <property type="project" value="InterPro"/>
</dbReference>
<dbReference type="InterPro" id="IPR050411">
    <property type="entry name" value="AlphaKG_dependent_hydroxylases"/>
</dbReference>
<evidence type="ECO:0000259" key="10">
    <source>
        <dbReference type="Pfam" id="PF02668"/>
    </source>
</evidence>
<dbReference type="GO" id="GO:0050353">
    <property type="term" value="F:trimethyllysine dioxygenase activity"/>
    <property type="evidence" value="ECO:0007669"/>
    <property type="project" value="InterPro"/>
</dbReference>
<dbReference type="PANTHER" id="PTHR10696:SF51">
    <property type="entry name" value="TRIMETHYLLYSINE DIOXYGENASE, MITOCHONDRIAL"/>
    <property type="match status" value="1"/>
</dbReference>
<keyword evidence="6" id="KW-0124">Carnitine biosynthesis</keyword>
<evidence type="ECO:0000256" key="6">
    <source>
        <dbReference type="ARBA" id="ARBA00022873"/>
    </source>
</evidence>
<dbReference type="OMA" id="EKVCIQP"/>
<organism evidence="11 12">
    <name type="scientific">Kluyveromyces lactis (strain ATCC 8585 / CBS 2359 / DSM 70799 / NBRC 1267 / NRRL Y-1140 / WM37)</name>
    <name type="common">Yeast</name>
    <name type="synonym">Candida sphaerica</name>
    <dbReference type="NCBI Taxonomy" id="284590"/>
    <lineage>
        <taxon>Eukaryota</taxon>
        <taxon>Fungi</taxon>
        <taxon>Dikarya</taxon>
        <taxon>Ascomycota</taxon>
        <taxon>Saccharomycotina</taxon>
        <taxon>Saccharomycetes</taxon>
        <taxon>Saccharomycetales</taxon>
        <taxon>Saccharomycetaceae</taxon>
        <taxon>Kluyveromyces</taxon>
    </lineage>
</organism>
<dbReference type="PANTHER" id="PTHR10696">
    <property type="entry name" value="GAMMA-BUTYROBETAINE HYDROXYLASE-RELATED"/>
    <property type="match status" value="1"/>
</dbReference>
<dbReference type="NCBIfam" id="TIGR02410">
    <property type="entry name" value="carnitine_TMLD"/>
    <property type="match status" value="1"/>
</dbReference>
<reference evidence="11 12" key="1">
    <citation type="journal article" date="2004" name="Nature">
        <title>Genome evolution in yeasts.</title>
        <authorList>
            <consortium name="Genolevures"/>
            <person name="Dujon B."/>
            <person name="Sherman D."/>
            <person name="Fischer G."/>
            <person name="Durrens P."/>
            <person name="Casaregola S."/>
            <person name="Lafontaine I."/>
            <person name="de Montigny J."/>
            <person name="Marck C."/>
            <person name="Neuveglise C."/>
            <person name="Talla E."/>
            <person name="Goffard N."/>
            <person name="Frangeul L."/>
            <person name="Aigle M."/>
            <person name="Anthouard V."/>
            <person name="Babour A."/>
            <person name="Barbe V."/>
            <person name="Barnay S."/>
            <person name="Blanchin S."/>
            <person name="Beckerich J.M."/>
            <person name="Beyne E."/>
            <person name="Bleykasten C."/>
            <person name="Boisrame A."/>
            <person name="Boyer J."/>
            <person name="Cattolico L."/>
            <person name="Confanioleri F."/>
            <person name="de Daruvar A."/>
            <person name="Despons L."/>
            <person name="Fabre E."/>
            <person name="Fairhead C."/>
            <person name="Ferry-Dumazet H."/>
            <person name="Groppi A."/>
            <person name="Hantraye F."/>
            <person name="Hennequin C."/>
            <person name="Jauniaux N."/>
            <person name="Joyet P."/>
            <person name="Kachouri R."/>
            <person name="Kerrest A."/>
            <person name="Koszul R."/>
            <person name="Lemaire M."/>
            <person name="Lesur I."/>
            <person name="Ma L."/>
            <person name="Muller H."/>
            <person name="Nicaud J.M."/>
            <person name="Nikolski M."/>
            <person name="Oztas S."/>
            <person name="Ozier-Kalogeropoulos O."/>
            <person name="Pellenz S."/>
            <person name="Potier S."/>
            <person name="Richard G.F."/>
            <person name="Straub M.L."/>
            <person name="Suleau A."/>
            <person name="Swennene D."/>
            <person name="Tekaia F."/>
            <person name="Wesolowski-Louvel M."/>
            <person name="Westhof E."/>
            <person name="Wirth B."/>
            <person name="Zeniou-Meyer M."/>
            <person name="Zivanovic I."/>
            <person name="Bolotin-Fukuhara M."/>
            <person name="Thierry A."/>
            <person name="Bouchier C."/>
            <person name="Caudron B."/>
            <person name="Scarpelli C."/>
            <person name="Gaillardin C."/>
            <person name="Weissenbach J."/>
            <person name="Wincker P."/>
            <person name="Souciet J.L."/>
        </authorList>
    </citation>
    <scope>NUCLEOTIDE SEQUENCE [LARGE SCALE GENOMIC DNA]</scope>
    <source>
        <strain evidence="12">ATCC 8585 / CBS 2359 / DSM 70799 / NBRC 1267 / NRRL Y-1140 / WM37</strain>
    </source>
</reference>
<comment type="cofactor">
    <cofactor evidence="1">
        <name>Fe(2+)</name>
        <dbReference type="ChEBI" id="CHEBI:29033"/>
    </cofactor>
</comment>
<dbReference type="InterPro" id="IPR042098">
    <property type="entry name" value="TauD-like_sf"/>
</dbReference>
<comment type="pathway">
    <text evidence="3">Amine and polyamine biosynthesis; carnitine biosynthesis.</text>
</comment>
<dbReference type="FunFam" id="3.60.130.10:FF:000001">
    <property type="entry name" value="Trimethyllysine dioxygenase, mitochondrial"/>
    <property type="match status" value="1"/>
</dbReference>
<dbReference type="Gene3D" id="3.30.2020.30">
    <property type="match status" value="1"/>
</dbReference>
<dbReference type="GeneID" id="2896435"/>
<dbReference type="SUPFAM" id="SSF51197">
    <property type="entry name" value="Clavaminate synthase-like"/>
    <property type="match status" value="1"/>
</dbReference>
<dbReference type="AlphaFoldDB" id="Q6CX63"/>
<accession>Q6CX63</accession>
<comment type="similarity">
    <text evidence="4">Belongs to the gamma-BBH/TMLD family.</text>
</comment>
<dbReference type="Gene3D" id="3.60.130.10">
    <property type="entry name" value="Clavaminate synthase-like"/>
    <property type="match status" value="1"/>
</dbReference>
<proteinExistence type="inferred from homology"/>
<evidence type="ECO:0000256" key="3">
    <source>
        <dbReference type="ARBA" id="ARBA00005022"/>
    </source>
</evidence>
<evidence type="ECO:0000256" key="8">
    <source>
        <dbReference type="ARBA" id="ARBA00023002"/>
    </source>
</evidence>
<keyword evidence="5" id="KW-0479">Metal-binding</keyword>
<gene>
    <name evidence="11" type="ORF">KLLA0_A10945g</name>
</gene>
<evidence type="ECO:0000256" key="2">
    <source>
        <dbReference type="ARBA" id="ARBA00001961"/>
    </source>
</evidence>
<dbReference type="Pfam" id="PF02668">
    <property type="entry name" value="TauD"/>
    <property type="match status" value="1"/>
</dbReference>
<dbReference type="InterPro" id="IPR003819">
    <property type="entry name" value="TauD/TfdA-like"/>
</dbReference>
<dbReference type="UniPathway" id="UPA00118"/>
<sequence length="401" mass="47048">MTIQIVDSVENRSFDNYVTIKLNDSLYLFHLVYLRDNCTGKESFHGETHQRLIDIFNDIDLEKDLNGTVVVEGDELVVKWFDGHISRFTERWLLNHAYYPEKNVINNKAVKLPNRITWCKQEFNELKQASDHFKNDYNHINDDSTKKIIFNEIYQYGFTLIDNVPVSLDATKEVSELISIIRPTHYDTGVWDFTSDLSKKDTAYTSLAIDMHTDGNYWYETPGLQLFHLLLHDGQGGETRICDVAHILKLIKDKANEDESWQETLEILTKQPIEFHQSGESENVFIENRYPILQVDKDGELIQCRWNTSDRTSMLKGTKYPVNEIYRAMARFNDLINDTDNYVRFPLAPGTILVFDNWRVLHARTAFNGKRRLCGSYLTRDDFLARYRSLLFNREQWLESV</sequence>
<keyword evidence="8" id="KW-0560">Oxidoreductase</keyword>
<protein>
    <submittedName>
        <fullName evidence="11">KLLA0A10945p</fullName>
    </submittedName>
</protein>
<dbReference type="HOGENOM" id="CLU_021859_2_2_1"/>
<dbReference type="RefSeq" id="XP_451476.1">
    <property type="nucleotide sequence ID" value="XM_451476.1"/>
</dbReference>
<dbReference type="GO" id="GO:0005739">
    <property type="term" value="C:mitochondrion"/>
    <property type="evidence" value="ECO:0007669"/>
    <property type="project" value="TreeGrafter"/>
</dbReference>
<feature type="domain" description="TauD/TfdA-like" evidence="10">
    <location>
        <begin position="141"/>
        <end position="377"/>
    </location>
</feature>
<comment type="cofactor">
    <cofactor evidence="2">
        <name>L-ascorbate</name>
        <dbReference type="ChEBI" id="CHEBI:38290"/>
    </cofactor>
</comment>
<dbReference type="Proteomes" id="UP000000598">
    <property type="component" value="Chromosome A"/>
</dbReference>
<keyword evidence="9" id="KW-0408">Iron</keyword>
<keyword evidence="12" id="KW-1185">Reference proteome</keyword>
<dbReference type="InterPro" id="IPR038492">
    <property type="entry name" value="GBBH-like_N_sf"/>
</dbReference>
<dbReference type="PaxDb" id="284590-Q6CX63"/>
<evidence type="ECO:0000256" key="5">
    <source>
        <dbReference type="ARBA" id="ARBA00022723"/>
    </source>
</evidence>